<evidence type="ECO:0000259" key="2">
    <source>
        <dbReference type="SMART" id="SM00093"/>
    </source>
</evidence>
<dbReference type="InterPro" id="IPR023795">
    <property type="entry name" value="Serpin_CS"/>
</dbReference>
<dbReference type="InterPro" id="IPR023796">
    <property type="entry name" value="Serpin_dom"/>
</dbReference>
<dbReference type="InterPro" id="IPR042185">
    <property type="entry name" value="Serpin_sf_2"/>
</dbReference>
<evidence type="ECO:0000313" key="3">
    <source>
        <dbReference type="EMBL" id="PIS30096.1"/>
    </source>
</evidence>
<dbReference type="PANTHER" id="PTHR11461">
    <property type="entry name" value="SERINE PROTEASE INHIBITOR, SERPIN"/>
    <property type="match status" value="1"/>
</dbReference>
<comment type="caution">
    <text evidence="3">The sequence shown here is derived from an EMBL/GenBank/DDBJ whole genome shotgun (WGS) entry which is preliminary data.</text>
</comment>
<dbReference type="Pfam" id="PF00079">
    <property type="entry name" value="Serpin"/>
    <property type="match status" value="1"/>
</dbReference>
<accession>A0A2H0XYM4</accession>
<evidence type="ECO:0000313" key="4">
    <source>
        <dbReference type="Proteomes" id="UP000231343"/>
    </source>
</evidence>
<gene>
    <name evidence="3" type="ORF">COT42_03700</name>
</gene>
<dbReference type="AlphaFoldDB" id="A0A2H0XYM4"/>
<dbReference type="InterPro" id="IPR000215">
    <property type="entry name" value="Serpin_fam"/>
</dbReference>
<organism evidence="3 4">
    <name type="scientific">Candidatus Saganbacteria bacterium CG08_land_8_20_14_0_20_45_16</name>
    <dbReference type="NCBI Taxonomy" id="2014293"/>
    <lineage>
        <taxon>Bacteria</taxon>
        <taxon>Bacillati</taxon>
        <taxon>Saganbacteria</taxon>
    </lineage>
</organism>
<name>A0A2H0XYM4_UNCSA</name>
<dbReference type="EMBL" id="PEYM01000063">
    <property type="protein sequence ID" value="PIS30096.1"/>
    <property type="molecule type" value="Genomic_DNA"/>
</dbReference>
<dbReference type="GO" id="GO:0004867">
    <property type="term" value="F:serine-type endopeptidase inhibitor activity"/>
    <property type="evidence" value="ECO:0007669"/>
    <property type="project" value="InterPro"/>
</dbReference>
<dbReference type="SUPFAM" id="SSF56574">
    <property type="entry name" value="Serpins"/>
    <property type="match status" value="1"/>
</dbReference>
<dbReference type="Proteomes" id="UP000231343">
    <property type="component" value="Unassembled WGS sequence"/>
</dbReference>
<dbReference type="CDD" id="cd19590">
    <property type="entry name" value="serpin_thermopin-like"/>
    <property type="match status" value="1"/>
</dbReference>
<dbReference type="PROSITE" id="PS00284">
    <property type="entry name" value="SERPIN"/>
    <property type="match status" value="1"/>
</dbReference>
<dbReference type="InterPro" id="IPR042178">
    <property type="entry name" value="Serpin_sf_1"/>
</dbReference>
<dbReference type="InterPro" id="IPR036186">
    <property type="entry name" value="Serpin_sf"/>
</dbReference>
<dbReference type="SMART" id="SM00093">
    <property type="entry name" value="SERPIN"/>
    <property type="match status" value="1"/>
</dbReference>
<comment type="similarity">
    <text evidence="1">Belongs to the serpin family.</text>
</comment>
<evidence type="ECO:0000256" key="1">
    <source>
        <dbReference type="RuleBase" id="RU000411"/>
    </source>
</evidence>
<sequence length="236" mass="26756">MTNVLDPNALNALTRFILANAIYFKANWQTHFFEALTKDEPFYLLGGGDIKVPLMRRTGRHNYFESSQLQALELSYKDSELSMFVFLPKDKKGLAEVEKTFICDSFKEWLSKLEPKEVVVSFPKFKLADTFELQKTLMGLGIKDAFSQATADFTKVSDEKEIFLSQVIHKTYIDVDEEGTEAAAVTVIAMAAGARPRPPENEEPKIFIADHPFLFVIRHNKIGTILFVGRVVNPLE</sequence>
<dbReference type="Gene3D" id="3.30.497.10">
    <property type="entry name" value="Antithrombin, subunit I, domain 2"/>
    <property type="match status" value="1"/>
</dbReference>
<dbReference type="GO" id="GO:0005615">
    <property type="term" value="C:extracellular space"/>
    <property type="evidence" value="ECO:0007669"/>
    <property type="project" value="InterPro"/>
</dbReference>
<proteinExistence type="inferred from homology"/>
<reference evidence="3 4" key="1">
    <citation type="submission" date="2017-09" db="EMBL/GenBank/DDBJ databases">
        <title>Depth-based differentiation of microbial function through sediment-hosted aquifers and enrichment of novel symbionts in the deep terrestrial subsurface.</title>
        <authorList>
            <person name="Probst A.J."/>
            <person name="Ladd B."/>
            <person name="Jarett J.K."/>
            <person name="Geller-Mcgrath D.E."/>
            <person name="Sieber C.M."/>
            <person name="Emerson J.B."/>
            <person name="Anantharaman K."/>
            <person name="Thomas B.C."/>
            <person name="Malmstrom R."/>
            <person name="Stieglmeier M."/>
            <person name="Klingl A."/>
            <person name="Woyke T."/>
            <person name="Ryan C.M."/>
            <person name="Banfield J.F."/>
        </authorList>
    </citation>
    <scope>NUCLEOTIDE SEQUENCE [LARGE SCALE GENOMIC DNA]</scope>
    <source>
        <strain evidence="3">CG08_land_8_20_14_0_20_45_16</strain>
    </source>
</reference>
<feature type="domain" description="Serpin" evidence="2">
    <location>
        <begin position="1"/>
        <end position="234"/>
    </location>
</feature>
<dbReference type="PANTHER" id="PTHR11461:SF342">
    <property type="entry name" value="SERINE PROTEASE INHIBITOR 28DC"/>
    <property type="match status" value="1"/>
</dbReference>
<protein>
    <recommendedName>
        <fullName evidence="2">Serpin domain-containing protein</fullName>
    </recommendedName>
</protein>
<dbReference type="Gene3D" id="2.30.39.10">
    <property type="entry name" value="Alpha-1-antitrypsin, domain 1"/>
    <property type="match status" value="2"/>
</dbReference>